<dbReference type="InterPro" id="IPR029756">
    <property type="entry name" value="MTH1187/YkoF-like"/>
</dbReference>
<dbReference type="RefSeq" id="WP_144306190.1">
    <property type="nucleotide sequence ID" value="NZ_CP039543.1"/>
</dbReference>
<sequence>MSAILNLSIFPLDQGEELGVYVARAMDVIEASGLPYVMGPMGTAVEADTVKEVLDVAHKCFEALEPDCHRVYMMMNVDHRKDRTNGLRIKVDSVKAKMGGGKA</sequence>
<reference evidence="3 6" key="2">
    <citation type="submission" date="2019-04" db="EMBL/GenBank/DDBJ databases">
        <title>Isolation and culture of sulfate reducing bacteria from the cold seep of the South China Sea.</title>
        <authorList>
            <person name="Sun C."/>
            <person name="Liu R."/>
        </authorList>
    </citation>
    <scope>NUCLEOTIDE SEQUENCE [LARGE SCALE GENOMIC DNA]</scope>
    <source>
        <strain evidence="3 6">CS1</strain>
    </source>
</reference>
<name>A0A6P1ZE65_9BACT</name>
<evidence type="ECO:0000259" key="2">
    <source>
        <dbReference type="Pfam" id="PF01910"/>
    </source>
</evidence>
<dbReference type="NCBIfam" id="TIGR00106">
    <property type="entry name" value="MTH1187 family thiamine-binding protein"/>
    <property type="match status" value="1"/>
</dbReference>
<dbReference type="Pfam" id="PF01910">
    <property type="entry name" value="Thiamine_BP"/>
    <property type="match status" value="1"/>
</dbReference>
<dbReference type="OrthoDB" id="9793516at2"/>
<dbReference type="GO" id="GO:0005829">
    <property type="term" value="C:cytosol"/>
    <property type="evidence" value="ECO:0007669"/>
    <property type="project" value="TreeGrafter"/>
</dbReference>
<dbReference type="InterPro" id="IPR002767">
    <property type="entry name" value="Thiamine_BP"/>
</dbReference>
<evidence type="ECO:0000313" key="5">
    <source>
        <dbReference type="Proteomes" id="UP000434052"/>
    </source>
</evidence>
<dbReference type="AlphaFoldDB" id="A0A6P1ZE65"/>
<evidence type="ECO:0000313" key="3">
    <source>
        <dbReference type="EMBL" id="QJT08593.1"/>
    </source>
</evidence>
<dbReference type="Gene3D" id="3.30.70.930">
    <property type="match status" value="1"/>
</dbReference>
<comment type="similarity">
    <text evidence="1">Belongs to the UPF0045 family.</text>
</comment>
<dbReference type="EMBL" id="CP039543">
    <property type="protein sequence ID" value="QJT08593.1"/>
    <property type="molecule type" value="Genomic_DNA"/>
</dbReference>
<accession>A0A6P1ZE65</accession>
<reference evidence="4 5" key="1">
    <citation type="submission" date="2018-06" db="EMBL/GenBank/DDBJ databases">
        <title>Complete genome of Desulfovibrio marinus P48SEP.</title>
        <authorList>
            <person name="Crispim J.S."/>
            <person name="Vidigal P.M.P."/>
            <person name="Silva L.C.F."/>
            <person name="Araujo L.C."/>
            <person name="Laguardia C.N."/>
            <person name="Dias R.S."/>
            <person name="Sousa M.P."/>
            <person name="Paula S.O."/>
            <person name="Silva C."/>
        </authorList>
    </citation>
    <scope>NUCLEOTIDE SEQUENCE [LARGE SCALE GENOMIC DNA]</scope>
    <source>
        <strain evidence="4 5">P48SEP</strain>
    </source>
</reference>
<dbReference type="PANTHER" id="PTHR33777:SF1">
    <property type="entry name" value="UPF0045 PROTEIN ECM15"/>
    <property type="match status" value="1"/>
</dbReference>
<feature type="domain" description="Thiamine-binding protein" evidence="2">
    <location>
        <begin position="6"/>
        <end position="95"/>
    </location>
</feature>
<proteinExistence type="inferred from homology"/>
<evidence type="ECO:0000313" key="6">
    <source>
        <dbReference type="Proteomes" id="UP000503251"/>
    </source>
</evidence>
<dbReference type="InterPro" id="IPR051614">
    <property type="entry name" value="UPF0045_domain"/>
</dbReference>
<dbReference type="SUPFAM" id="SSF89957">
    <property type="entry name" value="MTH1187/YkoF-like"/>
    <property type="match status" value="1"/>
</dbReference>
<evidence type="ECO:0000256" key="1">
    <source>
        <dbReference type="ARBA" id="ARBA00010272"/>
    </source>
</evidence>
<evidence type="ECO:0000313" key="4">
    <source>
        <dbReference type="EMBL" id="TVM32573.1"/>
    </source>
</evidence>
<keyword evidence="6" id="KW-1185">Reference proteome</keyword>
<dbReference type="PANTHER" id="PTHR33777">
    <property type="entry name" value="UPF0045 PROTEIN ECM15"/>
    <property type="match status" value="1"/>
</dbReference>
<organism evidence="4 5">
    <name type="scientific">Oceanidesulfovibrio marinus</name>
    <dbReference type="NCBI Taxonomy" id="370038"/>
    <lineage>
        <taxon>Bacteria</taxon>
        <taxon>Pseudomonadati</taxon>
        <taxon>Thermodesulfobacteriota</taxon>
        <taxon>Desulfovibrionia</taxon>
        <taxon>Desulfovibrionales</taxon>
        <taxon>Desulfovibrionaceae</taxon>
        <taxon>Oceanidesulfovibrio</taxon>
    </lineage>
</organism>
<dbReference type="Proteomes" id="UP000434052">
    <property type="component" value="Unassembled WGS sequence"/>
</dbReference>
<dbReference type="EMBL" id="QMIF01000010">
    <property type="protein sequence ID" value="TVM32573.1"/>
    <property type="molecule type" value="Genomic_DNA"/>
</dbReference>
<gene>
    <name evidence="4" type="ORF">DQK91_14970</name>
    <name evidence="3" type="ORF">E8L03_06500</name>
</gene>
<protein>
    <submittedName>
        <fullName evidence="3 4">Thiamine-binding protein</fullName>
    </submittedName>
</protein>
<dbReference type="Proteomes" id="UP000503251">
    <property type="component" value="Chromosome"/>
</dbReference>